<evidence type="ECO:0000313" key="2">
    <source>
        <dbReference type="EMBL" id="PIW19046.1"/>
    </source>
</evidence>
<evidence type="ECO:0000256" key="1">
    <source>
        <dbReference type="SAM" id="Phobius"/>
    </source>
</evidence>
<accession>A0A2M7GA77</accession>
<keyword evidence="1" id="KW-0472">Membrane</keyword>
<organism evidence="2 3">
    <name type="scientific">bacterium (Candidatus Blackallbacteria) CG17_big_fil_post_rev_8_21_14_2_50_48_46</name>
    <dbReference type="NCBI Taxonomy" id="2014261"/>
    <lineage>
        <taxon>Bacteria</taxon>
        <taxon>Candidatus Blackallbacteria</taxon>
    </lineage>
</organism>
<feature type="transmembrane region" description="Helical" evidence="1">
    <location>
        <begin position="52"/>
        <end position="72"/>
    </location>
</feature>
<dbReference type="AlphaFoldDB" id="A0A2M7GA77"/>
<gene>
    <name evidence="2" type="ORF">COW36_02740</name>
</gene>
<keyword evidence="1" id="KW-0812">Transmembrane</keyword>
<name>A0A2M7GA77_9BACT</name>
<reference evidence="2 3" key="1">
    <citation type="submission" date="2017-09" db="EMBL/GenBank/DDBJ databases">
        <title>Depth-based differentiation of microbial function through sediment-hosted aquifers and enrichment of novel symbionts in the deep terrestrial subsurface.</title>
        <authorList>
            <person name="Probst A.J."/>
            <person name="Ladd B."/>
            <person name="Jarett J.K."/>
            <person name="Geller-Mcgrath D.E."/>
            <person name="Sieber C.M."/>
            <person name="Emerson J.B."/>
            <person name="Anantharaman K."/>
            <person name="Thomas B.C."/>
            <person name="Malmstrom R."/>
            <person name="Stieglmeier M."/>
            <person name="Klingl A."/>
            <person name="Woyke T."/>
            <person name="Ryan C.M."/>
            <person name="Banfield J.F."/>
        </authorList>
    </citation>
    <scope>NUCLEOTIDE SEQUENCE [LARGE SCALE GENOMIC DNA]</scope>
    <source>
        <strain evidence="2">CG17_big_fil_post_rev_8_21_14_2_50_48_46</strain>
    </source>
</reference>
<proteinExistence type="predicted"/>
<feature type="transmembrane region" description="Helical" evidence="1">
    <location>
        <begin position="84"/>
        <end position="110"/>
    </location>
</feature>
<feature type="transmembrane region" description="Helical" evidence="1">
    <location>
        <begin position="116"/>
        <end position="135"/>
    </location>
</feature>
<feature type="transmembrane region" description="Helical" evidence="1">
    <location>
        <begin position="147"/>
        <end position="169"/>
    </location>
</feature>
<comment type="caution">
    <text evidence="2">The sequence shown here is derived from an EMBL/GenBank/DDBJ whole genome shotgun (WGS) entry which is preliminary data.</text>
</comment>
<evidence type="ECO:0000313" key="3">
    <source>
        <dbReference type="Proteomes" id="UP000231019"/>
    </source>
</evidence>
<sequence length="172" mass="16033">MSIQAINNTAVMLQSSAPKQVAPQTEKPAPAKAETKGALDTFSNTLTGAVTGAQATGLLAATGVGIMTFAGLKDAPAFHRVLLSALNAGGGAMAGMAIGGLSGAVAGAVADSKSGGAMAGAATGAVAGAVALTALSVKSGKALDLKTLAGGAALGAALGAVGGFTGAAIKNK</sequence>
<dbReference type="EMBL" id="PFFQ01000006">
    <property type="protein sequence ID" value="PIW19046.1"/>
    <property type="molecule type" value="Genomic_DNA"/>
</dbReference>
<dbReference type="Proteomes" id="UP000231019">
    <property type="component" value="Unassembled WGS sequence"/>
</dbReference>
<keyword evidence="1" id="KW-1133">Transmembrane helix</keyword>
<protein>
    <submittedName>
        <fullName evidence="2">Uncharacterized protein</fullName>
    </submittedName>
</protein>